<dbReference type="GO" id="GO:0006412">
    <property type="term" value="P:translation"/>
    <property type="evidence" value="ECO:0007669"/>
    <property type="project" value="InterPro"/>
</dbReference>
<evidence type="ECO:0000256" key="2">
    <source>
        <dbReference type="ARBA" id="ARBA00009512"/>
    </source>
</evidence>
<name>A0A9P4ME09_9PEZI</name>
<dbReference type="OrthoDB" id="10259681at2759"/>
<dbReference type="InterPro" id="IPR000529">
    <property type="entry name" value="Ribosomal_bS6"/>
</dbReference>
<dbReference type="Proteomes" id="UP000799772">
    <property type="component" value="Unassembled WGS sequence"/>
</dbReference>
<accession>A0A9P4ME09</accession>
<comment type="caution">
    <text evidence="8">The sequence shown here is derived from an EMBL/GenBank/DDBJ whole genome shotgun (WGS) entry which is preliminary data.</text>
</comment>
<keyword evidence="4" id="KW-0496">Mitochondrion</keyword>
<dbReference type="Pfam" id="PF01250">
    <property type="entry name" value="Ribosomal_S6"/>
    <property type="match status" value="1"/>
</dbReference>
<evidence type="ECO:0000313" key="9">
    <source>
        <dbReference type="Proteomes" id="UP000799772"/>
    </source>
</evidence>
<comment type="similarity">
    <text evidence="2">Belongs to the bacterial ribosomal protein bS6 family.</text>
</comment>
<dbReference type="EMBL" id="ML978121">
    <property type="protein sequence ID" value="KAF2104007.1"/>
    <property type="molecule type" value="Genomic_DNA"/>
</dbReference>
<keyword evidence="3 8" id="KW-0689">Ribosomal protein</keyword>
<dbReference type="FunFam" id="3.30.70.60:FF:000007">
    <property type="entry name" value="37S ribosomal protein Mrp17"/>
    <property type="match status" value="1"/>
</dbReference>
<comment type="subcellular location">
    <subcellularLocation>
        <location evidence="1">Mitochondrion</location>
    </subcellularLocation>
</comment>
<evidence type="ECO:0000256" key="7">
    <source>
        <dbReference type="ARBA" id="ARBA00037226"/>
    </source>
</evidence>
<dbReference type="Gene3D" id="3.30.70.60">
    <property type="match status" value="1"/>
</dbReference>
<reference evidence="8" key="1">
    <citation type="journal article" date="2020" name="Stud. Mycol.">
        <title>101 Dothideomycetes genomes: a test case for predicting lifestyles and emergence of pathogens.</title>
        <authorList>
            <person name="Haridas S."/>
            <person name="Albert R."/>
            <person name="Binder M."/>
            <person name="Bloem J."/>
            <person name="Labutti K."/>
            <person name="Salamov A."/>
            <person name="Andreopoulos B."/>
            <person name="Baker S."/>
            <person name="Barry K."/>
            <person name="Bills G."/>
            <person name="Bluhm B."/>
            <person name="Cannon C."/>
            <person name="Castanera R."/>
            <person name="Culley D."/>
            <person name="Daum C."/>
            <person name="Ezra D."/>
            <person name="Gonzalez J."/>
            <person name="Henrissat B."/>
            <person name="Kuo A."/>
            <person name="Liang C."/>
            <person name="Lipzen A."/>
            <person name="Lutzoni F."/>
            <person name="Magnuson J."/>
            <person name="Mondo S."/>
            <person name="Nolan M."/>
            <person name="Ohm R."/>
            <person name="Pangilinan J."/>
            <person name="Park H.-J."/>
            <person name="Ramirez L."/>
            <person name="Alfaro M."/>
            <person name="Sun H."/>
            <person name="Tritt A."/>
            <person name="Yoshinaga Y."/>
            <person name="Zwiers L.-H."/>
            <person name="Turgeon B."/>
            <person name="Goodwin S."/>
            <person name="Spatafora J."/>
            <person name="Crous P."/>
            <person name="Grigoriev I."/>
        </authorList>
    </citation>
    <scope>NUCLEOTIDE SEQUENCE</scope>
    <source>
        <strain evidence="8">CBS 133067</strain>
    </source>
</reference>
<dbReference type="PANTHER" id="PTHR21011">
    <property type="entry name" value="MITOCHONDRIAL 28S RIBOSOMAL PROTEIN S6"/>
    <property type="match status" value="1"/>
</dbReference>
<dbReference type="SUPFAM" id="SSF54995">
    <property type="entry name" value="Ribosomal protein S6"/>
    <property type="match status" value="1"/>
</dbReference>
<comment type="function">
    <text evidence="7">Component of the mitochondrial ribosome (mitoribosome), a dedicated translation machinery responsible for the synthesis of mitochondrial genome-encoded proteins, including at least some of the essential transmembrane subunits of the mitochondrial respiratory chain. The mitoribosomes are attached to the mitochondrial inner membrane and translation products are cotranslationally integrated into the membrane.</text>
</comment>
<dbReference type="AlphaFoldDB" id="A0A9P4ME09"/>
<evidence type="ECO:0000256" key="6">
    <source>
        <dbReference type="ARBA" id="ARBA00035170"/>
    </source>
</evidence>
<evidence type="ECO:0000256" key="4">
    <source>
        <dbReference type="ARBA" id="ARBA00023128"/>
    </source>
</evidence>
<evidence type="ECO:0000256" key="3">
    <source>
        <dbReference type="ARBA" id="ARBA00022980"/>
    </source>
</evidence>
<organism evidence="8 9">
    <name type="scientific">Rhizodiscina lignyota</name>
    <dbReference type="NCBI Taxonomy" id="1504668"/>
    <lineage>
        <taxon>Eukaryota</taxon>
        <taxon>Fungi</taxon>
        <taxon>Dikarya</taxon>
        <taxon>Ascomycota</taxon>
        <taxon>Pezizomycotina</taxon>
        <taxon>Dothideomycetes</taxon>
        <taxon>Pleosporomycetidae</taxon>
        <taxon>Aulographales</taxon>
        <taxon>Rhizodiscinaceae</taxon>
        <taxon>Rhizodiscina</taxon>
    </lineage>
</organism>
<dbReference type="InterPro" id="IPR035980">
    <property type="entry name" value="Ribosomal_bS6_sf"/>
</dbReference>
<dbReference type="GO" id="GO:0003735">
    <property type="term" value="F:structural constituent of ribosome"/>
    <property type="evidence" value="ECO:0007669"/>
    <property type="project" value="InterPro"/>
</dbReference>
<dbReference type="GO" id="GO:0005763">
    <property type="term" value="C:mitochondrial small ribosomal subunit"/>
    <property type="evidence" value="ECO:0007669"/>
    <property type="project" value="TreeGrafter"/>
</dbReference>
<dbReference type="NCBIfam" id="TIGR00166">
    <property type="entry name" value="S6"/>
    <property type="match status" value="1"/>
</dbReference>
<evidence type="ECO:0000313" key="8">
    <source>
        <dbReference type="EMBL" id="KAF2104007.1"/>
    </source>
</evidence>
<dbReference type="InterPro" id="IPR014717">
    <property type="entry name" value="Transl_elong_EF1B/ribsomal_bS6"/>
</dbReference>
<gene>
    <name evidence="8" type="ORF">NA57DRAFT_70219</name>
</gene>
<dbReference type="PANTHER" id="PTHR21011:SF1">
    <property type="entry name" value="SMALL RIBOSOMAL SUBUNIT PROTEIN BS6M"/>
    <property type="match status" value="1"/>
</dbReference>
<keyword evidence="9" id="KW-1185">Reference proteome</keyword>
<protein>
    <recommendedName>
        <fullName evidence="6">Small ribosomal subunit protein bS6m</fullName>
    </recommendedName>
</protein>
<dbReference type="GO" id="GO:0070181">
    <property type="term" value="F:small ribosomal subunit rRNA binding"/>
    <property type="evidence" value="ECO:0007669"/>
    <property type="project" value="TreeGrafter"/>
</dbReference>
<keyword evidence="5" id="KW-0687">Ribonucleoprotein</keyword>
<evidence type="ECO:0000256" key="1">
    <source>
        <dbReference type="ARBA" id="ARBA00004173"/>
    </source>
</evidence>
<proteinExistence type="inferred from homology"/>
<evidence type="ECO:0000256" key="5">
    <source>
        <dbReference type="ARBA" id="ARBA00023274"/>
    </source>
</evidence>
<dbReference type="CDD" id="cd15465">
    <property type="entry name" value="bS6_mito"/>
    <property type="match status" value="1"/>
</dbReference>
<sequence length="119" mass="13369">MLYELIGIVRPGRIAEVKEIAKAAGNVVLRGGGVVRGITNWGVFMLPKPRMKHQVKYHSGHYFIMRFDSSARIQHSVRRTLSLDPRLLRYTLVKMGNTLEEIKDVAGQAEWPGKGNGLL</sequence>